<protein>
    <submittedName>
        <fullName evidence="3">Copia protein</fullName>
    </submittedName>
</protein>
<feature type="domain" description="Reverse transcriptase Ty1/copia-type" evidence="2">
    <location>
        <begin position="380"/>
        <end position="467"/>
    </location>
</feature>
<dbReference type="Pfam" id="PF07727">
    <property type="entry name" value="RVT_2"/>
    <property type="match status" value="1"/>
</dbReference>
<dbReference type="AlphaFoldDB" id="A0A6L2JEY5"/>
<accession>A0A6L2JEY5</accession>
<dbReference type="PANTHER" id="PTHR11439">
    <property type="entry name" value="GAG-POL-RELATED RETROTRANSPOSON"/>
    <property type="match status" value="1"/>
</dbReference>
<proteinExistence type="predicted"/>
<evidence type="ECO:0000259" key="2">
    <source>
        <dbReference type="Pfam" id="PF07727"/>
    </source>
</evidence>
<dbReference type="InterPro" id="IPR013103">
    <property type="entry name" value="RVT_2"/>
</dbReference>
<feature type="region of interest" description="Disordered" evidence="1">
    <location>
        <begin position="658"/>
        <end position="682"/>
    </location>
</feature>
<feature type="compositionally biased region" description="Acidic residues" evidence="1">
    <location>
        <begin position="658"/>
        <end position="672"/>
    </location>
</feature>
<feature type="compositionally biased region" description="Polar residues" evidence="1">
    <location>
        <begin position="17"/>
        <end position="26"/>
    </location>
</feature>
<sequence>MSGELLAILSPFGVSSGNPDSTNANRVDTMPTTTNPINTTTMTNVAQSVVDENLPQLLDSRGGSYVRNVLAFDKENFISWNVRFLVFLDGLEPYLLKTLEDGPFVPMSKDEGTSKNREFMAIVEDEPFVGKADARFRQWVDITMKKPVTFKNLCPLLPMLTKADPSSVSKSLISLSDLTANLADLTLNTTSKEINKSSNKVSQTYVIKKKNKSKHLFVQNSYHEKNDIPSTRNLCPLLLMLTEADPSSVSKSLISLSDLTTNLADLTLNTTSKDINKYSNKVSWTYVIKKKTKSKHLAVQNSFPKKNALPSIRQLLLTLMEEVKASVSYVMMTSKFYLQRLLNKNDEVVLIAPRKRDVYVIDMSSFNEESNTCFLAKASQRVFKNKMDEEGVVTKNKAKLVPKGYRQEKGIDYDETFAPVGRLEAIRIFLACASYMGFIVYQMDMRSAFLNGKIFEKVYVEQPPRYQAIPKESYLVVVKRIFRYLKGTPNLGLCNPKGSCFDLKAYSDSDYVGCNLDRKGTFRGCQILGGKSFGTKTITFLLSWKDKPLSFTQDEFIFAIGLPICKDTVPIPPNETVRAALAALAKLFEKHEQILLPSSGEVNADDTADKSLSSATHANVTKPTVDAPKGLAFDSAEEQGNQPSIAKAKKVLEQNVEESKDDEFVSMEEVAEEQSKEILTVE</sequence>
<dbReference type="EMBL" id="BKCJ010000703">
    <property type="protein sequence ID" value="GEU35551.1"/>
    <property type="molecule type" value="Genomic_DNA"/>
</dbReference>
<evidence type="ECO:0000256" key="1">
    <source>
        <dbReference type="SAM" id="MobiDB-lite"/>
    </source>
</evidence>
<reference evidence="3" key="1">
    <citation type="journal article" date="2019" name="Sci. Rep.">
        <title>Draft genome of Tanacetum cinerariifolium, the natural source of mosquito coil.</title>
        <authorList>
            <person name="Yamashiro T."/>
            <person name="Shiraishi A."/>
            <person name="Satake H."/>
            <person name="Nakayama K."/>
        </authorList>
    </citation>
    <scope>NUCLEOTIDE SEQUENCE</scope>
</reference>
<organism evidence="3">
    <name type="scientific">Tanacetum cinerariifolium</name>
    <name type="common">Dalmatian daisy</name>
    <name type="synonym">Chrysanthemum cinerariifolium</name>
    <dbReference type="NCBI Taxonomy" id="118510"/>
    <lineage>
        <taxon>Eukaryota</taxon>
        <taxon>Viridiplantae</taxon>
        <taxon>Streptophyta</taxon>
        <taxon>Embryophyta</taxon>
        <taxon>Tracheophyta</taxon>
        <taxon>Spermatophyta</taxon>
        <taxon>Magnoliopsida</taxon>
        <taxon>eudicotyledons</taxon>
        <taxon>Gunneridae</taxon>
        <taxon>Pentapetalae</taxon>
        <taxon>asterids</taxon>
        <taxon>campanulids</taxon>
        <taxon>Asterales</taxon>
        <taxon>Asteraceae</taxon>
        <taxon>Asteroideae</taxon>
        <taxon>Anthemideae</taxon>
        <taxon>Anthemidinae</taxon>
        <taxon>Tanacetum</taxon>
    </lineage>
</organism>
<evidence type="ECO:0000313" key="3">
    <source>
        <dbReference type="EMBL" id="GEU35551.1"/>
    </source>
</evidence>
<comment type="caution">
    <text evidence="3">The sequence shown here is derived from an EMBL/GenBank/DDBJ whole genome shotgun (WGS) entry which is preliminary data.</text>
</comment>
<feature type="region of interest" description="Disordered" evidence="1">
    <location>
        <begin position="17"/>
        <end position="36"/>
    </location>
</feature>
<dbReference type="PANTHER" id="PTHR11439:SF495">
    <property type="entry name" value="REVERSE TRANSCRIPTASE, RNA-DEPENDENT DNA POLYMERASE-RELATED"/>
    <property type="match status" value="1"/>
</dbReference>
<gene>
    <name evidence="3" type="ORF">Tci_007529</name>
</gene>
<name>A0A6L2JEY5_TANCI</name>